<sequence length="1470" mass="163479">MGTGEFACVTLCGGAPWGFTLRQSAQDPQHPIQLLQIEDGSPAAVAGLCENDELVSVNGKPCSNLSLSDVIDLIEASADCLQLLVKRCCSEPQESFEMVSTTFRIPSPSRPHEPQELYASESQDEAYYGETDSDGECPARTRLVRTQVQIPASRNKSRGTNDQGGGDTSLDVTPGSVVELQLSISKTTLEEPHCTALGSACGVVGDIHQRQTDESVNYTTTAFTPGNSLYIPRRDRQPLGQRGVLVSIPPALSGQVEVTVQQLSGSSLGKEGVEASERLDSGGEGGHIEEAPTSSSVSFGLPSEEWDSESEREVNEPNKHRARHARLRRSESLSEKQVKEAKSKCKRIALLLSAPAPNPNNKGVLMFKKHRQRAKKYTLVSYGTGEDEPDYKDDEDDKEEHAVEFTVLATSETEIDEDFFTNASGQKSIVSFDWDTGLLEIERKLDNQQGMDALPDTKGKGALMFAQRKQRMDDIVAEHEEMRRKGIPVEAMQETETHQAYQHMEEQTYMHAQETQNYMDVNLHHGLSAQKQQQQQQYNPYQEQYYQQQQQQPQYQDYQQQLQYQQQQHQYQQQQDYQQQKMYQHMQSYDQQQHCQQQQVQQYSHHMNGMFDQQMQNEMQPLVTNRSAKPFSVQNRAAAPFCTSSSADNQEQPVYSLGQGEQIASRDERISVPAIKTGILQDTRRRSANKPMFTFKESPKVSPNPALLNLLNRNDKKAGFESCPEEDYLSLGAEACNFLQSPKMKHKIPPPVAPKPHINPSSPPWSIQQETTDQPIPQQTENSVPAPAEAPVTGADAAFAPAPEMGAPMLSEVKPISAPESHDVSHCPEQLPPDNAWKQQESQMEPNQQPETWNEKQHQPQINSAPVAPPVTQSDPSVRSWDPAPTQGHQQIPVSTWGPNEVQLQVPSQNQSQIQPQWMTQSQGPPEVQVPSKTRSQSSWVTQPQTSPPTKHQPQPQPQINSWAPSPNQSTPQAPWSQPHEPAQPSINVWQKDQNQAQEHPAWTQQQQFQQSQLMPHWASSPQQQPQPSWTQSQTQSQPQPPWVSQAKQQEPTQPSANAWTQPQSPIQAQPPWAQQTQPPPQPTAPVQQPTNPWTPMPTQSQPQPQWGQEPASQHPQQAMNSWTPAQNQIQPPWAQPLPPTQPQAHPPWAPKPQQQASQPPVSQWAPPQSQSQPAVNTWAPQHQQSSVRSIAQNESQKLPPQPIKPWSPTQSSQSTPPRRMNSYTTGTKAPSPVPTSSTMASGFGSAFEMPALRGKGAELFAKRQSRMEKYIVDSTTVQNKALRSSSLSPPVRLSAVGLNPRSVSSSPSPRPASHTVSIRPPVGQTTWIDRGHKAPTPWEAASRHPLGLVDEAFTFLDIQQSIASNLRYAAKSKLLPEPPAEWKAKVAYEPPLKNQKDSLSQSPLIFLSPTKSTASAPAGPVPYGSGSPFRQPQRSMTEANLGPLLADPKEMGPHRLRLYKAKDSSTWRH</sequence>
<dbReference type="PROSITE" id="PS50106">
    <property type="entry name" value="PDZ"/>
    <property type="match status" value="1"/>
</dbReference>
<dbReference type="GO" id="GO:0003779">
    <property type="term" value="F:actin binding"/>
    <property type="evidence" value="ECO:0007669"/>
    <property type="project" value="TreeGrafter"/>
</dbReference>
<feature type="region of interest" description="Disordered" evidence="5">
    <location>
        <begin position="1299"/>
        <end position="1327"/>
    </location>
</feature>
<feature type="compositionally biased region" description="Low complexity" evidence="5">
    <location>
        <begin position="530"/>
        <end position="550"/>
    </location>
</feature>
<keyword evidence="8" id="KW-1185">Reference proteome</keyword>
<feature type="compositionally biased region" description="Polar residues" evidence="5">
    <location>
        <begin position="931"/>
        <end position="941"/>
    </location>
</feature>
<feature type="region of interest" description="Disordered" evidence="5">
    <location>
        <begin position="643"/>
        <end position="662"/>
    </location>
</feature>
<dbReference type="GO" id="GO:0005634">
    <property type="term" value="C:nucleus"/>
    <property type="evidence" value="ECO:0007669"/>
    <property type="project" value="TreeGrafter"/>
</dbReference>
<feature type="compositionally biased region" description="Basic and acidic residues" evidence="5">
    <location>
        <begin position="328"/>
        <end position="338"/>
    </location>
</feature>
<comment type="caution">
    <text evidence="7">The sequence shown here is derived from an EMBL/GenBank/DDBJ whole genome shotgun (WGS) entry which is preliminary data.</text>
</comment>
<feature type="compositionally biased region" description="Polar residues" evidence="5">
    <location>
        <begin position="1111"/>
        <end position="1128"/>
    </location>
</feature>
<dbReference type="PANTHER" id="PTHR24217">
    <property type="entry name" value="PUTATIVE-RELATED"/>
    <property type="match status" value="1"/>
</dbReference>
<feature type="region of interest" description="Disordered" evidence="5">
    <location>
        <begin position="747"/>
        <end position="1244"/>
    </location>
</feature>
<dbReference type="CDD" id="cd10820">
    <property type="entry name" value="PDZ_SYNPO2-like"/>
    <property type="match status" value="1"/>
</dbReference>
<dbReference type="InterPro" id="IPR051976">
    <property type="entry name" value="Synaptopodin_domain"/>
</dbReference>
<feature type="domain" description="PDZ" evidence="6">
    <location>
        <begin position="14"/>
        <end position="87"/>
    </location>
</feature>
<feature type="compositionally biased region" description="Low complexity" evidence="5">
    <location>
        <begin position="942"/>
        <end position="954"/>
    </location>
</feature>
<dbReference type="SMART" id="SM00228">
    <property type="entry name" value="PDZ"/>
    <property type="match status" value="1"/>
</dbReference>
<dbReference type="SUPFAM" id="SSF50156">
    <property type="entry name" value="PDZ domain-like"/>
    <property type="match status" value="1"/>
</dbReference>
<accession>A0A7J6CU63</accession>
<feature type="compositionally biased region" description="Low complexity" evidence="5">
    <location>
        <begin position="1152"/>
        <end position="1175"/>
    </location>
</feature>
<feature type="compositionally biased region" description="Polar residues" evidence="5">
    <location>
        <begin position="1047"/>
        <end position="1060"/>
    </location>
</feature>
<feature type="compositionally biased region" description="Polar residues" evidence="5">
    <location>
        <begin position="1179"/>
        <end position="1199"/>
    </location>
</feature>
<evidence type="ECO:0000313" key="8">
    <source>
        <dbReference type="Proteomes" id="UP000579812"/>
    </source>
</evidence>
<comment type="subcellular location">
    <subcellularLocation>
        <location evidence="1">Cytoplasm</location>
    </subcellularLocation>
</comment>
<feature type="compositionally biased region" description="Polar residues" evidence="5">
    <location>
        <begin position="643"/>
        <end position="653"/>
    </location>
</feature>
<dbReference type="InterPro" id="IPR001478">
    <property type="entry name" value="PDZ"/>
</dbReference>
<evidence type="ECO:0000256" key="2">
    <source>
        <dbReference type="ARBA" id="ARBA00022490"/>
    </source>
</evidence>
<feature type="region of interest" description="Disordered" evidence="5">
    <location>
        <begin position="148"/>
        <end position="173"/>
    </location>
</feature>
<feature type="region of interest" description="Disordered" evidence="5">
    <location>
        <begin position="263"/>
        <end position="338"/>
    </location>
</feature>
<comment type="similarity">
    <text evidence="4">Belongs to the synaptopodin family.</text>
</comment>
<feature type="compositionally biased region" description="Polar residues" evidence="5">
    <location>
        <begin position="960"/>
        <end position="976"/>
    </location>
</feature>
<feature type="compositionally biased region" description="Polar residues" evidence="5">
    <location>
        <begin position="764"/>
        <end position="783"/>
    </location>
</feature>
<dbReference type="Gene3D" id="2.30.42.10">
    <property type="match status" value="1"/>
</dbReference>
<feature type="compositionally biased region" description="Basic and acidic residues" evidence="5">
    <location>
        <begin position="309"/>
        <end position="319"/>
    </location>
</feature>
<feature type="region of interest" description="Disordered" evidence="5">
    <location>
        <begin position="1411"/>
        <end position="1470"/>
    </location>
</feature>
<dbReference type="PANTHER" id="PTHR24217:SF9">
    <property type="entry name" value="SYNAPTOPODIN-2"/>
    <property type="match status" value="1"/>
</dbReference>
<protein>
    <recommendedName>
        <fullName evidence="6">PDZ domain-containing protein</fullName>
    </recommendedName>
</protein>
<evidence type="ECO:0000313" key="7">
    <source>
        <dbReference type="EMBL" id="KAF4110564.1"/>
    </source>
</evidence>
<feature type="compositionally biased region" description="Polar residues" evidence="5">
    <location>
        <begin position="887"/>
        <end position="924"/>
    </location>
</feature>
<feature type="region of interest" description="Disordered" evidence="5">
    <location>
        <begin position="528"/>
        <end position="550"/>
    </location>
</feature>
<evidence type="ECO:0000259" key="6">
    <source>
        <dbReference type="PROSITE" id="PS50106"/>
    </source>
</evidence>
<keyword evidence="3" id="KW-0597">Phosphoprotein</keyword>
<organism evidence="7 8">
    <name type="scientific">Onychostoma macrolepis</name>
    <dbReference type="NCBI Taxonomy" id="369639"/>
    <lineage>
        <taxon>Eukaryota</taxon>
        <taxon>Metazoa</taxon>
        <taxon>Chordata</taxon>
        <taxon>Craniata</taxon>
        <taxon>Vertebrata</taxon>
        <taxon>Euteleostomi</taxon>
        <taxon>Actinopterygii</taxon>
        <taxon>Neopterygii</taxon>
        <taxon>Teleostei</taxon>
        <taxon>Ostariophysi</taxon>
        <taxon>Cypriniformes</taxon>
        <taxon>Cyprinidae</taxon>
        <taxon>Acrossocheilinae</taxon>
        <taxon>Onychostoma</taxon>
    </lineage>
</organism>
<feature type="compositionally biased region" description="Basic and acidic residues" evidence="5">
    <location>
        <begin position="271"/>
        <end position="290"/>
    </location>
</feature>
<feature type="compositionally biased region" description="Polar residues" evidence="5">
    <location>
        <begin position="837"/>
        <end position="852"/>
    </location>
</feature>
<name>A0A7J6CU63_9TELE</name>
<dbReference type="EMBL" id="JAAMOB010000007">
    <property type="protein sequence ID" value="KAF4110564.1"/>
    <property type="molecule type" value="Genomic_DNA"/>
</dbReference>
<feature type="compositionally biased region" description="Polar residues" evidence="5">
    <location>
        <begin position="985"/>
        <end position="998"/>
    </location>
</feature>
<dbReference type="InterPro" id="IPR036034">
    <property type="entry name" value="PDZ_sf"/>
</dbReference>
<feature type="compositionally biased region" description="Pro residues" evidence="5">
    <location>
        <begin position="1134"/>
        <end position="1151"/>
    </location>
</feature>
<feature type="compositionally biased region" description="Polar residues" evidence="5">
    <location>
        <begin position="148"/>
        <end position="161"/>
    </location>
</feature>
<evidence type="ECO:0000256" key="3">
    <source>
        <dbReference type="ARBA" id="ARBA00022553"/>
    </source>
</evidence>
<gene>
    <name evidence="7" type="ORF">G5714_007595</name>
</gene>
<reference evidence="7 8" key="1">
    <citation type="submission" date="2020-04" db="EMBL/GenBank/DDBJ databases">
        <title>Chromosome-level genome assembly of a cyprinid fish Onychostoma macrolepis by integration of Nanopore Sequencing, Bionano and Hi-C technology.</title>
        <authorList>
            <person name="Wang D."/>
        </authorList>
    </citation>
    <scope>NUCLEOTIDE SEQUENCE [LARGE SCALE GENOMIC DNA]</scope>
    <source>
        <strain evidence="7">SWU-2019</strain>
        <tissue evidence="7">Muscle</tissue>
    </source>
</reference>
<dbReference type="GO" id="GO:0030018">
    <property type="term" value="C:Z disc"/>
    <property type="evidence" value="ECO:0007669"/>
    <property type="project" value="TreeGrafter"/>
</dbReference>
<feature type="compositionally biased region" description="Low complexity" evidence="5">
    <location>
        <begin position="1020"/>
        <end position="1046"/>
    </location>
</feature>
<proteinExistence type="inferred from homology"/>
<evidence type="ECO:0000256" key="4">
    <source>
        <dbReference type="ARBA" id="ARBA00038161"/>
    </source>
</evidence>
<feature type="compositionally biased region" description="Basic and acidic residues" evidence="5">
    <location>
        <begin position="1461"/>
        <end position="1470"/>
    </location>
</feature>
<feature type="compositionally biased region" description="Low complexity" evidence="5">
    <location>
        <begin position="1061"/>
        <end position="1077"/>
    </location>
</feature>
<feature type="compositionally biased region" description="Low complexity" evidence="5">
    <location>
        <begin position="1097"/>
        <end position="1107"/>
    </location>
</feature>
<feature type="compositionally biased region" description="Polar residues" evidence="5">
    <location>
        <begin position="1429"/>
        <end position="1439"/>
    </location>
</feature>
<evidence type="ECO:0000256" key="1">
    <source>
        <dbReference type="ARBA" id="ARBA00004496"/>
    </source>
</evidence>
<keyword evidence="2" id="KW-0963">Cytoplasm</keyword>
<dbReference type="GO" id="GO:0015629">
    <property type="term" value="C:actin cytoskeleton"/>
    <property type="evidence" value="ECO:0007669"/>
    <property type="project" value="TreeGrafter"/>
</dbReference>
<dbReference type="GO" id="GO:0032233">
    <property type="term" value="P:positive regulation of actin filament bundle assembly"/>
    <property type="evidence" value="ECO:0007669"/>
    <property type="project" value="TreeGrafter"/>
</dbReference>
<evidence type="ECO:0000256" key="5">
    <source>
        <dbReference type="SAM" id="MobiDB-lite"/>
    </source>
</evidence>
<feature type="compositionally biased region" description="Low complexity" evidence="5">
    <location>
        <begin position="1207"/>
        <end position="1218"/>
    </location>
</feature>
<dbReference type="Pfam" id="PF00595">
    <property type="entry name" value="PDZ"/>
    <property type="match status" value="1"/>
</dbReference>
<dbReference type="Proteomes" id="UP000579812">
    <property type="component" value="Unassembled WGS sequence"/>
</dbReference>
<feature type="compositionally biased region" description="Polar residues" evidence="5">
    <location>
        <begin position="1222"/>
        <end position="1241"/>
    </location>
</feature>
<feature type="compositionally biased region" description="Low complexity" evidence="5">
    <location>
        <begin position="1299"/>
        <end position="1314"/>
    </location>
</feature>